<dbReference type="InterPro" id="IPR000571">
    <property type="entry name" value="Znf_CCCH"/>
</dbReference>
<dbReference type="RefSeq" id="WP_062925623.1">
    <property type="nucleotide sequence ID" value="NZ_CP015098.1"/>
</dbReference>
<dbReference type="KEGG" id="stsi:A4E84_06460"/>
<sequence>MQQSDTQAKAYEENAADFRKLDDQIHSMREAARARLMDNGWEPDPNDGIPCLACPCPDFEFGPNGRCGRGSCRHTFGAHDLPV</sequence>
<evidence type="ECO:0000313" key="3">
    <source>
        <dbReference type="Proteomes" id="UP000076096"/>
    </source>
</evidence>
<dbReference type="AlphaFoldDB" id="A0A143BV93"/>
<dbReference type="EMBL" id="CP015098">
    <property type="protein sequence ID" value="AMW09167.1"/>
    <property type="molecule type" value="Genomic_DNA"/>
</dbReference>
<keyword evidence="3" id="KW-1185">Reference proteome</keyword>
<protein>
    <recommendedName>
        <fullName evidence="1">C3H1-type domain-containing protein</fullName>
    </recommendedName>
</protein>
<proteinExistence type="predicted"/>
<reference evidence="3" key="1">
    <citation type="submission" date="2016-04" db="EMBL/GenBank/DDBJ databases">
        <authorList>
            <person name="Zhang B."/>
        </authorList>
    </citation>
    <scope>NUCLEOTIDE SEQUENCE [LARGE SCALE GENOMIC DNA]</scope>
    <source>
        <strain evidence="3">S10</strain>
    </source>
</reference>
<accession>A0A143BV93</accession>
<evidence type="ECO:0000259" key="1">
    <source>
        <dbReference type="PROSITE" id="PS50103"/>
    </source>
</evidence>
<dbReference type="Proteomes" id="UP000076096">
    <property type="component" value="Chromosome"/>
</dbReference>
<dbReference type="PROSITE" id="PS50103">
    <property type="entry name" value="ZF_C3H1"/>
    <property type="match status" value="1"/>
</dbReference>
<evidence type="ECO:0000313" key="2">
    <source>
        <dbReference type="EMBL" id="AMW09167.1"/>
    </source>
</evidence>
<feature type="domain" description="C3H1-type" evidence="1">
    <location>
        <begin position="55"/>
        <end position="82"/>
    </location>
</feature>
<name>A0A143BV93_9ACTN</name>
<gene>
    <name evidence="2" type="ORF">A4E84_06460</name>
</gene>
<organism evidence="2 3">
    <name type="scientific">Streptomyces qaidamensis</name>
    <dbReference type="NCBI Taxonomy" id="1783515"/>
    <lineage>
        <taxon>Bacteria</taxon>
        <taxon>Bacillati</taxon>
        <taxon>Actinomycetota</taxon>
        <taxon>Actinomycetes</taxon>
        <taxon>Kitasatosporales</taxon>
        <taxon>Streptomycetaceae</taxon>
        <taxon>Streptomyces</taxon>
        <taxon>Streptomyces aurantiacus group</taxon>
    </lineage>
</organism>
<dbReference type="GO" id="GO:0046872">
    <property type="term" value="F:metal ion binding"/>
    <property type="evidence" value="ECO:0007669"/>
    <property type="project" value="InterPro"/>
</dbReference>